<dbReference type="Gene3D" id="3.10.560.10">
    <property type="entry name" value="Outer membrane lipoprotein wza domain like"/>
    <property type="match status" value="2"/>
</dbReference>
<evidence type="ECO:0000313" key="5">
    <source>
        <dbReference type="EMBL" id="WXA04001.1"/>
    </source>
</evidence>
<accession>A0AAU6P2D2</accession>
<evidence type="ECO:0000313" key="7">
    <source>
        <dbReference type="Proteomes" id="UP001368318"/>
    </source>
</evidence>
<protein>
    <submittedName>
        <fullName evidence="5">Polysaccharide biosynthesis/export family protein</fullName>
    </submittedName>
</protein>
<dbReference type="RefSeq" id="WP_338732848.1">
    <property type="nucleotide sequence ID" value="NZ_CP136924.1"/>
</dbReference>
<evidence type="ECO:0000256" key="1">
    <source>
        <dbReference type="ARBA" id="ARBA00022729"/>
    </source>
</evidence>
<keyword evidence="2" id="KW-0812">Transmembrane</keyword>
<keyword evidence="1" id="KW-0732">Signal</keyword>
<evidence type="ECO:0000259" key="3">
    <source>
        <dbReference type="Pfam" id="PF02563"/>
    </source>
</evidence>
<dbReference type="EMBL" id="CP136925">
    <property type="protein sequence ID" value="WXA13578.1"/>
    <property type="molecule type" value="Genomic_DNA"/>
</dbReference>
<dbReference type="KEGG" id="mcaa:R3L15_01605"/>
<dbReference type="InterPro" id="IPR019554">
    <property type="entry name" value="Soluble_ligand-bd"/>
</dbReference>
<sequence>MRQTRPFIILVTVLGLLTSCASKKDILYMQDAEAGTSKAISYTNPTIQPNDILKITVESTLPEAALPYNKVASNTMTQNLQIMQLDGYLVSKNNTITFPVLGTIATQGKTTATLAEAIREQLMEGNHLADPSVNVRLLNAKVSVLGEVKQPGTFTFTEQNITLMQALGYAGDLTINGKRDDIIVMRELDDEMQIAHINLTESSFIDSEFYYIKPNDVIVVNPNNTKVKTAGFIGNAGTVLTIASLALSVTILLTR</sequence>
<gene>
    <name evidence="6" type="ORF">R3L15_01605</name>
    <name evidence="5" type="ORF">R3L16_05790</name>
</gene>
<dbReference type="AlphaFoldDB" id="A0AAU6P2D2"/>
<dbReference type="Pfam" id="PF10531">
    <property type="entry name" value="SLBB"/>
    <property type="match status" value="1"/>
</dbReference>
<keyword evidence="2" id="KW-1133">Transmembrane helix</keyword>
<dbReference type="PANTHER" id="PTHR33619">
    <property type="entry name" value="POLYSACCHARIDE EXPORT PROTEIN GFCE-RELATED"/>
    <property type="match status" value="1"/>
</dbReference>
<feature type="domain" description="Polysaccharide export protein N-terminal" evidence="3">
    <location>
        <begin position="45"/>
        <end position="137"/>
    </location>
</feature>
<proteinExistence type="predicted"/>
<dbReference type="InterPro" id="IPR003715">
    <property type="entry name" value="Poly_export_N"/>
</dbReference>
<feature type="transmembrane region" description="Helical" evidence="2">
    <location>
        <begin position="232"/>
        <end position="253"/>
    </location>
</feature>
<keyword evidence="2" id="KW-0472">Membrane</keyword>
<dbReference type="Proteomes" id="UP001368318">
    <property type="component" value="Chromosome"/>
</dbReference>
<reference evidence="5 7" key="1">
    <citation type="submission" date="2023-10" db="EMBL/GenBank/DDBJ databases">
        <title>Culture-based analysis of two novel bacteria associated with mangrove crab gills.</title>
        <authorList>
            <person name="Yang X."/>
            <person name="Garuglieri E."/>
            <person name="Van Goethem M.W."/>
            <person name="Fusi M."/>
            <person name="Marasco R."/>
            <person name="Daffonchio D.G."/>
        </authorList>
    </citation>
    <scope>NUCLEOTIDE SEQUENCE [LARGE SCALE GENOMIC DNA]</scope>
    <source>
        <strain evidence="6">UG2-1</strain>
        <strain evidence="5">UG2-2</strain>
        <strain evidence="7">UG2_2</strain>
    </source>
</reference>
<evidence type="ECO:0000313" key="6">
    <source>
        <dbReference type="EMBL" id="WXA13578.1"/>
    </source>
</evidence>
<feature type="domain" description="Soluble ligand binding" evidence="4">
    <location>
        <begin position="141"/>
        <end position="191"/>
    </location>
</feature>
<dbReference type="PANTHER" id="PTHR33619:SF3">
    <property type="entry name" value="POLYSACCHARIDE EXPORT PROTEIN GFCE-RELATED"/>
    <property type="match status" value="1"/>
</dbReference>
<evidence type="ECO:0000259" key="4">
    <source>
        <dbReference type="Pfam" id="PF10531"/>
    </source>
</evidence>
<dbReference type="InterPro" id="IPR049712">
    <property type="entry name" value="Poly_export"/>
</dbReference>
<dbReference type="EMBL" id="CP136924">
    <property type="protein sequence ID" value="WXA04001.1"/>
    <property type="molecule type" value="Genomic_DNA"/>
</dbReference>
<keyword evidence="7" id="KW-1185">Reference proteome</keyword>
<dbReference type="PROSITE" id="PS51257">
    <property type="entry name" value="PROKAR_LIPOPROTEIN"/>
    <property type="match status" value="1"/>
</dbReference>
<evidence type="ECO:0000256" key="2">
    <source>
        <dbReference type="SAM" id="Phobius"/>
    </source>
</evidence>
<dbReference type="Gene3D" id="3.30.1950.10">
    <property type="entry name" value="wza like domain"/>
    <property type="match status" value="1"/>
</dbReference>
<dbReference type="Pfam" id="PF02563">
    <property type="entry name" value="Poly_export"/>
    <property type="match status" value="1"/>
</dbReference>
<organism evidence="5 7">
    <name type="scientific">Mangrovimonas cancribranchiae</name>
    <dbReference type="NCBI Taxonomy" id="3080055"/>
    <lineage>
        <taxon>Bacteria</taxon>
        <taxon>Pseudomonadati</taxon>
        <taxon>Bacteroidota</taxon>
        <taxon>Flavobacteriia</taxon>
        <taxon>Flavobacteriales</taxon>
        <taxon>Flavobacteriaceae</taxon>
        <taxon>Mangrovimonas</taxon>
    </lineage>
</organism>
<name>A0AAU6P2D2_9FLAO</name>
<dbReference type="GO" id="GO:0015159">
    <property type="term" value="F:polysaccharide transmembrane transporter activity"/>
    <property type="evidence" value="ECO:0007669"/>
    <property type="project" value="InterPro"/>
</dbReference>